<name>A0AAU7CYM5_9BACT</name>
<evidence type="ECO:0000256" key="10">
    <source>
        <dbReference type="SAM" id="Phobius"/>
    </source>
</evidence>
<evidence type="ECO:0000256" key="6">
    <source>
        <dbReference type="ARBA" id="ARBA00022692"/>
    </source>
</evidence>
<evidence type="ECO:0000313" key="13">
    <source>
        <dbReference type="EMBL" id="XBH13748.1"/>
    </source>
</evidence>
<keyword evidence="8 10" id="KW-0472">Membrane</keyword>
<proteinExistence type="inferred from homology"/>
<dbReference type="EMBL" id="CP121195">
    <property type="protein sequence ID" value="XBH13748.1"/>
    <property type="molecule type" value="Genomic_DNA"/>
</dbReference>
<feature type="transmembrane region" description="Helical" evidence="10">
    <location>
        <begin position="193"/>
        <end position="216"/>
    </location>
</feature>
<feature type="transmembrane region" description="Helical" evidence="10">
    <location>
        <begin position="343"/>
        <end position="363"/>
    </location>
</feature>
<keyword evidence="7 10" id="KW-1133">Transmembrane helix</keyword>
<organism evidence="12">
    <name type="scientific">Edaphobacter paludis</name>
    <dbReference type="NCBI Taxonomy" id="3035702"/>
    <lineage>
        <taxon>Bacteria</taxon>
        <taxon>Pseudomonadati</taxon>
        <taxon>Acidobacteriota</taxon>
        <taxon>Terriglobia</taxon>
        <taxon>Terriglobales</taxon>
        <taxon>Acidobacteriaceae</taxon>
        <taxon>Edaphobacter</taxon>
    </lineage>
</organism>
<keyword evidence="3 9" id="KW-0813">Transport</keyword>
<dbReference type="GO" id="GO:0005886">
    <property type="term" value="C:plasma membrane"/>
    <property type="evidence" value="ECO:0007669"/>
    <property type="project" value="UniProtKB-SubCell"/>
</dbReference>
<dbReference type="PROSITE" id="PS00216">
    <property type="entry name" value="SUGAR_TRANSPORT_1"/>
    <property type="match status" value="1"/>
</dbReference>
<dbReference type="NCBIfam" id="TIGR00879">
    <property type="entry name" value="SP"/>
    <property type="match status" value="1"/>
</dbReference>
<evidence type="ECO:0000256" key="9">
    <source>
        <dbReference type="RuleBase" id="RU003346"/>
    </source>
</evidence>
<dbReference type="InterPro" id="IPR005829">
    <property type="entry name" value="Sugar_transporter_CS"/>
</dbReference>
<dbReference type="PANTHER" id="PTHR48020">
    <property type="entry name" value="PROTON MYO-INOSITOL COTRANSPORTER"/>
    <property type="match status" value="1"/>
</dbReference>
<dbReference type="Pfam" id="PF00083">
    <property type="entry name" value="Sugar_tr"/>
    <property type="match status" value="1"/>
</dbReference>
<comment type="similarity">
    <text evidence="2 9">Belongs to the major facilitator superfamily. Sugar transporter (TC 2.A.1.1) family.</text>
</comment>
<dbReference type="GO" id="GO:0022857">
    <property type="term" value="F:transmembrane transporter activity"/>
    <property type="evidence" value="ECO:0007669"/>
    <property type="project" value="InterPro"/>
</dbReference>
<feature type="transmembrane region" description="Helical" evidence="10">
    <location>
        <begin position="150"/>
        <end position="173"/>
    </location>
</feature>
<feature type="transmembrane region" description="Helical" evidence="10">
    <location>
        <begin position="117"/>
        <end position="138"/>
    </location>
</feature>
<keyword evidence="6 10" id="KW-0812">Transmembrane</keyword>
<dbReference type="EMBL" id="CP121194">
    <property type="protein sequence ID" value="XBH10311.1"/>
    <property type="molecule type" value="Genomic_DNA"/>
</dbReference>
<accession>A0AAU7CYM5</accession>
<dbReference type="SUPFAM" id="SSF103473">
    <property type="entry name" value="MFS general substrate transporter"/>
    <property type="match status" value="1"/>
</dbReference>
<dbReference type="KEGG" id="epl:P4G45_00900"/>
<dbReference type="InterPro" id="IPR005828">
    <property type="entry name" value="MFS_sugar_transport-like"/>
</dbReference>
<dbReference type="InterPro" id="IPR020846">
    <property type="entry name" value="MFS_dom"/>
</dbReference>
<comment type="subcellular location">
    <subcellularLocation>
        <location evidence="1">Cell membrane</location>
        <topology evidence="1">Multi-pass membrane protein</topology>
    </subcellularLocation>
</comment>
<gene>
    <name evidence="12" type="ORF">P4G45_00900</name>
    <name evidence="13" type="ORF">P8936_00905</name>
</gene>
<evidence type="ECO:0000256" key="8">
    <source>
        <dbReference type="ARBA" id="ARBA00023136"/>
    </source>
</evidence>
<dbReference type="RefSeq" id="WP_348267817.1">
    <property type="nucleotide sequence ID" value="NZ_CP121194.1"/>
</dbReference>
<evidence type="ECO:0000256" key="1">
    <source>
        <dbReference type="ARBA" id="ARBA00004651"/>
    </source>
</evidence>
<feature type="transmembrane region" description="Helical" evidence="10">
    <location>
        <begin position="61"/>
        <end position="80"/>
    </location>
</feature>
<dbReference type="PRINTS" id="PR00171">
    <property type="entry name" value="SUGRTRNSPORT"/>
</dbReference>
<evidence type="ECO:0000256" key="5">
    <source>
        <dbReference type="ARBA" id="ARBA00022597"/>
    </source>
</evidence>
<dbReference type="FunFam" id="1.20.1250.20:FF:000122">
    <property type="entry name" value="D-xylose transporter XylE"/>
    <property type="match status" value="1"/>
</dbReference>
<accession>A0AAU7D7M2</accession>
<feature type="transmembrane region" description="Helical" evidence="10">
    <location>
        <begin position="375"/>
        <end position="395"/>
    </location>
</feature>
<feature type="transmembrane region" description="Helical" evidence="10">
    <location>
        <begin position="314"/>
        <end position="336"/>
    </location>
</feature>
<dbReference type="InterPro" id="IPR036259">
    <property type="entry name" value="MFS_trans_sf"/>
</dbReference>
<dbReference type="PANTHER" id="PTHR48020:SF12">
    <property type="entry name" value="PROTON MYO-INOSITOL COTRANSPORTER"/>
    <property type="match status" value="1"/>
</dbReference>
<dbReference type="PROSITE" id="PS50850">
    <property type="entry name" value="MFS"/>
    <property type="match status" value="1"/>
</dbReference>
<feature type="transmembrane region" description="Helical" evidence="10">
    <location>
        <begin position="277"/>
        <end position="299"/>
    </location>
</feature>
<evidence type="ECO:0000256" key="4">
    <source>
        <dbReference type="ARBA" id="ARBA00022475"/>
    </source>
</evidence>
<feature type="transmembrane region" description="Helical" evidence="10">
    <location>
        <begin position="92"/>
        <end position="111"/>
    </location>
</feature>
<feature type="transmembrane region" description="Helical" evidence="10">
    <location>
        <begin position="432"/>
        <end position="457"/>
    </location>
</feature>
<evidence type="ECO:0000256" key="3">
    <source>
        <dbReference type="ARBA" id="ARBA00022448"/>
    </source>
</evidence>
<dbReference type="Gene3D" id="1.20.1250.20">
    <property type="entry name" value="MFS general substrate transporter like domains"/>
    <property type="match status" value="2"/>
</dbReference>
<evidence type="ECO:0000256" key="7">
    <source>
        <dbReference type="ARBA" id="ARBA00022989"/>
    </source>
</evidence>
<evidence type="ECO:0000256" key="2">
    <source>
        <dbReference type="ARBA" id="ARBA00010992"/>
    </source>
</evidence>
<dbReference type="InterPro" id="IPR003663">
    <property type="entry name" value="Sugar/inositol_transpt"/>
</dbReference>
<protein>
    <submittedName>
        <fullName evidence="12">Sugar porter family MFS transporter</fullName>
    </submittedName>
</protein>
<evidence type="ECO:0000313" key="12">
    <source>
        <dbReference type="EMBL" id="XBH10311.1"/>
    </source>
</evidence>
<keyword evidence="5" id="KW-0762">Sugar transport</keyword>
<dbReference type="InterPro" id="IPR050814">
    <property type="entry name" value="Myo-inositol_Transporter"/>
</dbReference>
<feature type="transmembrane region" description="Helical" evidence="10">
    <location>
        <begin position="21"/>
        <end position="41"/>
    </location>
</feature>
<dbReference type="AlphaFoldDB" id="A0AAU7CYM5"/>
<keyword evidence="4" id="KW-1003">Cell membrane</keyword>
<feature type="domain" description="Major facilitator superfamily (MFS) profile" evidence="11">
    <location>
        <begin position="25"/>
        <end position="461"/>
    </location>
</feature>
<reference evidence="12" key="1">
    <citation type="submission" date="2023-03" db="EMBL/GenBank/DDBJ databases">
        <title>Edaphobacter sp.</title>
        <authorList>
            <person name="Huber K.J."/>
            <person name="Papendorf J."/>
            <person name="Pilke C."/>
            <person name="Bunk B."/>
            <person name="Sproeer C."/>
            <person name="Pester M."/>
        </authorList>
    </citation>
    <scope>NUCLEOTIDE SEQUENCE</scope>
    <source>
        <strain evidence="12">DSM 109919</strain>
        <strain evidence="13">DSM 109920</strain>
    </source>
</reference>
<sequence length="478" mass="51962">MQATSLQFAHTDSGIPARRGYVWWIAAVAALGGLLFGYDWVVIGGARQFYEVYFHLTSDALVGWANSCALLGCLVGSLAAGTLAERWGRRPLLLAAAILFGVSSAFTGWSHIFSTFIFWRIAGGIAIGVSSNVSPLYIAEISPAAIRGKLVALNQFAIVVGILIAQIANWLIARPIPAGDTGAQIMQSWNVQYGWRWMFFAIVLPALIFTVTSFFLPESPRWLLARGRDVEAQRILQRVGGENYASIEIATIETSLHEDSAVRASWTELLRPGLRRVVLLGMGLAVLQQWTGINILFNYAAEVYRSAGYGSNDIFLNIVITGSINLLFTVLAMFLVETIGRRKLMLAGCIGIAASHLLCALAYRRAWPGPVVLTLTLSAIACYAVTLAPVTWVLIAEIFPNRVRSHGVSAAVSTLWLASFALTYTFPLLNHAFGTGGVFVTYGVICVIGFVMVYFGVAETKGRTLEQIELSVAERRTG</sequence>
<feature type="transmembrane region" description="Helical" evidence="10">
    <location>
        <begin position="407"/>
        <end position="426"/>
    </location>
</feature>
<evidence type="ECO:0000259" key="11">
    <source>
        <dbReference type="PROSITE" id="PS50850"/>
    </source>
</evidence>